<comment type="catalytic activity">
    <reaction evidence="11">
        <text>a hydroperoxide + [thioredoxin]-dithiol = an alcohol + [thioredoxin]-disulfide + H2O</text>
        <dbReference type="Rhea" id="RHEA:62620"/>
        <dbReference type="Rhea" id="RHEA-COMP:10698"/>
        <dbReference type="Rhea" id="RHEA-COMP:10700"/>
        <dbReference type="ChEBI" id="CHEBI:15377"/>
        <dbReference type="ChEBI" id="CHEBI:29950"/>
        <dbReference type="ChEBI" id="CHEBI:30879"/>
        <dbReference type="ChEBI" id="CHEBI:35924"/>
        <dbReference type="ChEBI" id="CHEBI:50058"/>
        <dbReference type="EC" id="1.11.1.24"/>
    </reaction>
</comment>
<dbReference type="InterPro" id="IPR000866">
    <property type="entry name" value="AhpC/TSA"/>
</dbReference>
<comment type="caution">
    <text evidence="14">The sequence shown here is derived from an EMBL/GenBank/DDBJ whole genome shotgun (WGS) entry which is preliminary data.</text>
</comment>
<dbReference type="GO" id="GO:0034599">
    <property type="term" value="P:cellular response to oxidative stress"/>
    <property type="evidence" value="ECO:0007669"/>
    <property type="project" value="TreeGrafter"/>
</dbReference>
<keyword evidence="4" id="KW-0049">Antioxidant</keyword>
<evidence type="ECO:0000256" key="1">
    <source>
        <dbReference type="ARBA" id="ARBA00003330"/>
    </source>
</evidence>
<protein>
    <recommendedName>
        <fullName evidence="2">thioredoxin-dependent peroxiredoxin</fullName>
        <ecNumber evidence="2">1.11.1.24</ecNumber>
    </recommendedName>
    <alternativeName>
        <fullName evidence="8">Thioredoxin peroxidase</fullName>
    </alternativeName>
    <alternativeName>
        <fullName evidence="10">Thioredoxin-dependent peroxiredoxin Bcp</fullName>
    </alternativeName>
</protein>
<keyword evidence="5" id="KW-0560">Oxidoreductase</keyword>
<reference evidence="14 15" key="1">
    <citation type="submission" date="2017-08" db="EMBL/GenBank/DDBJ databases">
        <title>Lysobacter sylvestris genome.</title>
        <authorList>
            <person name="Zhang D.-C."/>
            <person name="Albuquerque L."/>
            <person name="Franca L."/>
            <person name="Froufe H.J.C."/>
            <person name="Barroso C."/>
            <person name="Egas C."/>
            <person name="Da Costa M."/>
            <person name="Margesin R."/>
        </authorList>
    </citation>
    <scope>NUCLEOTIDE SEQUENCE [LARGE SCALE GENOMIC DNA]</scope>
    <source>
        <strain evidence="14 15">AM20-91</strain>
    </source>
</reference>
<dbReference type="InterPro" id="IPR036249">
    <property type="entry name" value="Thioredoxin-like_sf"/>
</dbReference>
<dbReference type="GO" id="GO:0008379">
    <property type="term" value="F:thioredoxin peroxidase activity"/>
    <property type="evidence" value="ECO:0007669"/>
    <property type="project" value="TreeGrafter"/>
</dbReference>
<dbReference type="RefSeq" id="WP_103074816.1">
    <property type="nucleotide sequence ID" value="NZ_NPZB01000001.1"/>
</dbReference>
<evidence type="ECO:0000313" key="14">
    <source>
        <dbReference type="EMBL" id="PNS09790.1"/>
    </source>
</evidence>
<evidence type="ECO:0000256" key="7">
    <source>
        <dbReference type="ARBA" id="ARBA00023284"/>
    </source>
</evidence>
<comment type="similarity">
    <text evidence="9">Belongs to the peroxiredoxin family. BCP/PrxQ subfamily.</text>
</comment>
<feature type="signal peptide" evidence="12">
    <location>
        <begin position="1"/>
        <end position="25"/>
    </location>
</feature>
<keyword evidence="3" id="KW-0575">Peroxidase</keyword>
<dbReference type="Gene3D" id="3.40.30.10">
    <property type="entry name" value="Glutaredoxin"/>
    <property type="match status" value="1"/>
</dbReference>
<proteinExistence type="inferred from homology"/>
<organism evidence="14 15">
    <name type="scientific">Solilutibacter silvestris</name>
    <dbReference type="NCBI Taxonomy" id="1645665"/>
    <lineage>
        <taxon>Bacteria</taxon>
        <taxon>Pseudomonadati</taxon>
        <taxon>Pseudomonadota</taxon>
        <taxon>Gammaproteobacteria</taxon>
        <taxon>Lysobacterales</taxon>
        <taxon>Lysobacteraceae</taxon>
        <taxon>Solilutibacter</taxon>
    </lineage>
</organism>
<keyword evidence="6" id="KW-1015">Disulfide bond</keyword>
<dbReference type="GO" id="GO:0005737">
    <property type="term" value="C:cytoplasm"/>
    <property type="evidence" value="ECO:0007669"/>
    <property type="project" value="TreeGrafter"/>
</dbReference>
<dbReference type="PANTHER" id="PTHR42801:SF4">
    <property type="entry name" value="AHPC_TSA FAMILY PROTEIN"/>
    <property type="match status" value="1"/>
</dbReference>
<evidence type="ECO:0000256" key="6">
    <source>
        <dbReference type="ARBA" id="ARBA00023157"/>
    </source>
</evidence>
<evidence type="ECO:0000256" key="8">
    <source>
        <dbReference type="ARBA" id="ARBA00032824"/>
    </source>
</evidence>
<keyword evidence="12" id="KW-0732">Signal</keyword>
<dbReference type="Proteomes" id="UP000236220">
    <property type="component" value="Unassembled WGS sequence"/>
</dbReference>
<evidence type="ECO:0000313" key="15">
    <source>
        <dbReference type="Proteomes" id="UP000236220"/>
    </source>
</evidence>
<evidence type="ECO:0000256" key="2">
    <source>
        <dbReference type="ARBA" id="ARBA00013017"/>
    </source>
</evidence>
<evidence type="ECO:0000256" key="11">
    <source>
        <dbReference type="ARBA" id="ARBA00049091"/>
    </source>
</evidence>
<sequence>MRRLLPVLIAETLLLAATVTTPALAALKSGDKAPDFTAPAYLAAKPFTYSLADALKKGPVVVYFFPAAHTSGCNVEAHLFSEAIDQFKAQHASVIGVTAGNTDQLADFSKETEHCGGKFPVAADAGAKIAGQYDALLKMKPGWSDRTSYLVGTDGRIAAVHSDLSPKAHVQSMLDALKAMNAKPAAKKTAAK</sequence>
<dbReference type="GO" id="GO:0045454">
    <property type="term" value="P:cell redox homeostasis"/>
    <property type="evidence" value="ECO:0007669"/>
    <property type="project" value="TreeGrafter"/>
</dbReference>
<name>A0A2K1Q410_9GAMM</name>
<feature type="chain" id="PRO_5014421065" description="thioredoxin-dependent peroxiredoxin" evidence="12">
    <location>
        <begin position="26"/>
        <end position="192"/>
    </location>
</feature>
<dbReference type="PANTHER" id="PTHR42801">
    <property type="entry name" value="THIOREDOXIN-DEPENDENT PEROXIDE REDUCTASE"/>
    <property type="match status" value="1"/>
</dbReference>
<dbReference type="Pfam" id="PF00578">
    <property type="entry name" value="AhpC-TSA"/>
    <property type="match status" value="1"/>
</dbReference>
<keyword evidence="15" id="KW-1185">Reference proteome</keyword>
<dbReference type="EMBL" id="NPZB01000001">
    <property type="protein sequence ID" value="PNS09790.1"/>
    <property type="molecule type" value="Genomic_DNA"/>
</dbReference>
<dbReference type="SUPFAM" id="SSF52833">
    <property type="entry name" value="Thioredoxin-like"/>
    <property type="match status" value="1"/>
</dbReference>
<evidence type="ECO:0000256" key="3">
    <source>
        <dbReference type="ARBA" id="ARBA00022559"/>
    </source>
</evidence>
<evidence type="ECO:0000259" key="13">
    <source>
        <dbReference type="PROSITE" id="PS51352"/>
    </source>
</evidence>
<evidence type="ECO:0000256" key="12">
    <source>
        <dbReference type="SAM" id="SignalP"/>
    </source>
</evidence>
<evidence type="ECO:0000256" key="5">
    <source>
        <dbReference type="ARBA" id="ARBA00023002"/>
    </source>
</evidence>
<feature type="domain" description="Thioredoxin" evidence="13">
    <location>
        <begin position="27"/>
        <end position="182"/>
    </location>
</feature>
<keyword evidence="7" id="KW-0676">Redox-active center</keyword>
<dbReference type="OrthoDB" id="5572803at2"/>
<evidence type="ECO:0000256" key="10">
    <source>
        <dbReference type="ARBA" id="ARBA00042639"/>
    </source>
</evidence>
<gene>
    <name evidence="14" type="ORF">Lysil_1419</name>
</gene>
<dbReference type="CDD" id="cd03017">
    <property type="entry name" value="PRX_BCP"/>
    <property type="match status" value="1"/>
</dbReference>
<evidence type="ECO:0000256" key="9">
    <source>
        <dbReference type="ARBA" id="ARBA00038489"/>
    </source>
</evidence>
<dbReference type="InterPro" id="IPR050924">
    <property type="entry name" value="Peroxiredoxin_BCP/PrxQ"/>
</dbReference>
<dbReference type="InterPro" id="IPR013766">
    <property type="entry name" value="Thioredoxin_domain"/>
</dbReference>
<dbReference type="EC" id="1.11.1.24" evidence="2"/>
<dbReference type="PROSITE" id="PS51352">
    <property type="entry name" value="THIOREDOXIN_2"/>
    <property type="match status" value="1"/>
</dbReference>
<evidence type="ECO:0000256" key="4">
    <source>
        <dbReference type="ARBA" id="ARBA00022862"/>
    </source>
</evidence>
<dbReference type="AlphaFoldDB" id="A0A2K1Q410"/>
<comment type="function">
    <text evidence="1">Thiol-specific peroxidase that catalyzes the reduction of hydrogen peroxide and organic hydroperoxides to water and alcohols, respectively. Plays a role in cell protection against oxidative stress by detoxifying peroxides and as sensor of hydrogen peroxide-mediated signaling events.</text>
</comment>
<accession>A0A2K1Q410</accession>